<feature type="transmembrane region" description="Helical" evidence="5">
    <location>
        <begin position="182"/>
        <end position="203"/>
    </location>
</feature>
<dbReference type="EMBL" id="VCAU01000130">
    <property type="protein sequence ID" value="KAF9884203.1"/>
    <property type="molecule type" value="Genomic_DNA"/>
</dbReference>
<dbReference type="PANTHER" id="PTHR16201">
    <property type="entry name" value="SEVEN TRANSMEMBRANE PROTEIN 1-RELATED"/>
    <property type="match status" value="1"/>
</dbReference>
<evidence type="ECO:0000256" key="2">
    <source>
        <dbReference type="ARBA" id="ARBA00022692"/>
    </source>
</evidence>
<keyword evidence="3 5" id="KW-1133">Transmembrane helix</keyword>
<sequence>MENSQQYSIVPTVLATLGTILLSVQLVPQIWYNWRRHDTEGLPALMMLLWALCAVPMGPYFIVQKANISLQIQPQVFATLNLLCWGQILTYSHAYGRLKATAMVVSTAALFGLLELLTVLAAQVGWVLASNRTIVDFTQGPFQRGITWPILLLGVLSVVFIVGGLLMPYLEVWKRRGRVVGISWLFLGMDMLGGLCSLLALMLGAKFDILGGVMYIVVIALEAGLCLSHIVWRQRHGAKETLNNASDLSVDRSNDVETV</sequence>
<evidence type="ECO:0000256" key="1">
    <source>
        <dbReference type="ARBA" id="ARBA00004141"/>
    </source>
</evidence>
<feature type="transmembrane region" description="Helical" evidence="5">
    <location>
        <begin position="12"/>
        <end position="32"/>
    </location>
</feature>
<dbReference type="Pfam" id="PF04193">
    <property type="entry name" value="PQ-loop"/>
    <property type="match status" value="1"/>
</dbReference>
<evidence type="ECO:0000313" key="7">
    <source>
        <dbReference type="Proteomes" id="UP001194746"/>
    </source>
</evidence>
<dbReference type="InterPro" id="IPR006603">
    <property type="entry name" value="PQ-loop_rpt"/>
</dbReference>
<reference evidence="6" key="2">
    <citation type="submission" date="2020-02" db="EMBL/GenBank/DDBJ databases">
        <authorList>
            <person name="Gilchrist C.L.M."/>
            <person name="Chooi Y.-H."/>
        </authorList>
    </citation>
    <scope>NUCLEOTIDE SEQUENCE</scope>
    <source>
        <strain evidence="6">MST-FP2251</strain>
    </source>
</reference>
<comment type="subcellular location">
    <subcellularLocation>
        <location evidence="1">Membrane</location>
        <topology evidence="1">Multi-pass membrane protein</topology>
    </subcellularLocation>
</comment>
<accession>A0AAD4GQB1</accession>
<dbReference type="GO" id="GO:0016020">
    <property type="term" value="C:membrane"/>
    <property type="evidence" value="ECO:0007669"/>
    <property type="project" value="UniProtKB-SubCell"/>
</dbReference>
<dbReference type="InterPro" id="IPR051415">
    <property type="entry name" value="LAAT-1"/>
</dbReference>
<keyword evidence="7" id="KW-1185">Reference proteome</keyword>
<protein>
    <recommendedName>
        <fullName evidence="8">PQ loop repeat protein</fullName>
    </recommendedName>
</protein>
<evidence type="ECO:0008006" key="8">
    <source>
        <dbReference type="Google" id="ProtNLM"/>
    </source>
</evidence>
<evidence type="ECO:0000256" key="5">
    <source>
        <dbReference type="SAM" id="Phobius"/>
    </source>
</evidence>
<organism evidence="6 7">
    <name type="scientific">Aspergillus nanangensis</name>
    <dbReference type="NCBI Taxonomy" id="2582783"/>
    <lineage>
        <taxon>Eukaryota</taxon>
        <taxon>Fungi</taxon>
        <taxon>Dikarya</taxon>
        <taxon>Ascomycota</taxon>
        <taxon>Pezizomycotina</taxon>
        <taxon>Eurotiomycetes</taxon>
        <taxon>Eurotiomycetidae</taxon>
        <taxon>Eurotiales</taxon>
        <taxon>Aspergillaceae</taxon>
        <taxon>Aspergillus</taxon>
        <taxon>Aspergillus subgen. Circumdati</taxon>
    </lineage>
</organism>
<proteinExistence type="predicted"/>
<evidence type="ECO:0000313" key="6">
    <source>
        <dbReference type="EMBL" id="KAF9884203.1"/>
    </source>
</evidence>
<reference evidence="6" key="1">
    <citation type="journal article" date="2019" name="Beilstein J. Org. Chem.">
        <title>Nanangenines: drimane sesquiterpenoids as the dominant metabolite cohort of a novel Australian fungus, Aspergillus nanangensis.</title>
        <authorList>
            <person name="Lacey H.J."/>
            <person name="Gilchrist C.L.M."/>
            <person name="Crombie A."/>
            <person name="Kalaitzis J.A."/>
            <person name="Vuong D."/>
            <person name="Rutledge P.J."/>
            <person name="Turner P."/>
            <person name="Pitt J.I."/>
            <person name="Lacey E."/>
            <person name="Chooi Y.H."/>
            <person name="Piggott A.M."/>
        </authorList>
    </citation>
    <scope>NUCLEOTIDE SEQUENCE</scope>
    <source>
        <strain evidence="6">MST-FP2251</strain>
    </source>
</reference>
<feature type="transmembrane region" description="Helical" evidence="5">
    <location>
        <begin position="209"/>
        <end position="232"/>
    </location>
</feature>
<dbReference type="PANTHER" id="PTHR16201:SF37">
    <property type="entry name" value="PQ-LOOP REPEAT-CONTAINING PROTEIN"/>
    <property type="match status" value="1"/>
</dbReference>
<dbReference type="AlphaFoldDB" id="A0AAD4GQB1"/>
<keyword evidence="2 5" id="KW-0812">Transmembrane</keyword>
<dbReference type="SMART" id="SM00679">
    <property type="entry name" value="CTNS"/>
    <property type="match status" value="2"/>
</dbReference>
<gene>
    <name evidence="6" type="ORF">FE257_002194</name>
</gene>
<feature type="transmembrane region" description="Helical" evidence="5">
    <location>
        <begin position="146"/>
        <end position="170"/>
    </location>
</feature>
<comment type="caution">
    <text evidence="6">The sequence shown here is derived from an EMBL/GenBank/DDBJ whole genome shotgun (WGS) entry which is preliminary data.</text>
</comment>
<feature type="transmembrane region" description="Helical" evidence="5">
    <location>
        <begin position="44"/>
        <end position="63"/>
    </location>
</feature>
<evidence type="ECO:0000256" key="4">
    <source>
        <dbReference type="ARBA" id="ARBA00023136"/>
    </source>
</evidence>
<dbReference type="Proteomes" id="UP001194746">
    <property type="component" value="Unassembled WGS sequence"/>
</dbReference>
<name>A0AAD4GQB1_ASPNN</name>
<keyword evidence="4 5" id="KW-0472">Membrane</keyword>
<evidence type="ECO:0000256" key="3">
    <source>
        <dbReference type="ARBA" id="ARBA00022989"/>
    </source>
</evidence>
<dbReference type="Gene3D" id="1.20.1280.290">
    <property type="match status" value="1"/>
</dbReference>
<feature type="transmembrane region" description="Helical" evidence="5">
    <location>
        <begin position="102"/>
        <end position="126"/>
    </location>
</feature>